<dbReference type="RefSeq" id="WP_109792896.1">
    <property type="nucleotide sequence ID" value="NZ_PHIG01000048.1"/>
</dbReference>
<dbReference type="AlphaFoldDB" id="A0A2M9FXE0"/>
<dbReference type="GO" id="GO:0032259">
    <property type="term" value="P:methylation"/>
    <property type="evidence" value="ECO:0007669"/>
    <property type="project" value="UniProtKB-KW"/>
</dbReference>
<dbReference type="InterPro" id="IPR029063">
    <property type="entry name" value="SAM-dependent_MTases_sf"/>
</dbReference>
<dbReference type="Gene3D" id="3.40.50.150">
    <property type="entry name" value="Vaccinia Virus protein VP39"/>
    <property type="match status" value="1"/>
</dbReference>
<feature type="region of interest" description="Disordered" evidence="1">
    <location>
        <begin position="154"/>
        <end position="173"/>
    </location>
</feature>
<keyword evidence="3" id="KW-1185">Reference proteome</keyword>
<dbReference type="OrthoDB" id="5298787at2"/>
<evidence type="ECO:0000256" key="1">
    <source>
        <dbReference type="SAM" id="MobiDB-lite"/>
    </source>
</evidence>
<dbReference type="GO" id="GO:0008168">
    <property type="term" value="F:methyltransferase activity"/>
    <property type="evidence" value="ECO:0007669"/>
    <property type="project" value="UniProtKB-KW"/>
</dbReference>
<dbReference type="SUPFAM" id="SSF53335">
    <property type="entry name" value="S-adenosyl-L-methionine-dependent methyltransferases"/>
    <property type="match status" value="1"/>
</dbReference>
<evidence type="ECO:0000313" key="3">
    <source>
        <dbReference type="Proteomes" id="UP000229498"/>
    </source>
</evidence>
<evidence type="ECO:0000313" key="2">
    <source>
        <dbReference type="EMBL" id="PJK28120.1"/>
    </source>
</evidence>
<keyword evidence="2" id="KW-0489">Methyltransferase</keyword>
<protein>
    <submittedName>
        <fullName evidence="2">SAM-dependent methyltransferase</fullName>
    </submittedName>
</protein>
<dbReference type="Proteomes" id="UP000229498">
    <property type="component" value="Unassembled WGS sequence"/>
</dbReference>
<sequence length="173" mass="18485">MPPASSWVMRHLDFVPAGGAVLDLAAGSGRHVRLCRRAGLAVVAVDRDTAGLNAFADDGGVEILAADLEAAAWPLAGRRFGGVIVTNYLWRPLLPEIVAAVAPGGVLIYETFAAGNEAFGRPRNPDFLLRPNELLEAVGAELEVLEYRHGFEPGPPSAVRQKIAARRPDMDRP</sequence>
<keyword evidence="2" id="KW-0808">Transferase</keyword>
<comment type="caution">
    <text evidence="2">The sequence shown here is derived from an EMBL/GenBank/DDBJ whole genome shotgun (WGS) entry which is preliminary data.</text>
</comment>
<name>A0A2M9FXE0_9PROT</name>
<gene>
    <name evidence="2" type="ORF">CVT23_19010</name>
</gene>
<accession>A0A2M9FXE0</accession>
<reference evidence="2 3" key="1">
    <citation type="submission" date="2017-11" db="EMBL/GenBank/DDBJ databases">
        <title>Draft genome sequence of Rhizobiales bacterium SY3-13.</title>
        <authorList>
            <person name="Sun C."/>
        </authorList>
    </citation>
    <scope>NUCLEOTIDE SEQUENCE [LARGE SCALE GENOMIC DNA]</scope>
    <source>
        <strain evidence="2 3">SY3-13</strain>
    </source>
</reference>
<dbReference type="EMBL" id="PHIG01000048">
    <property type="protein sequence ID" value="PJK28120.1"/>
    <property type="molecule type" value="Genomic_DNA"/>
</dbReference>
<organism evidence="2 3">
    <name type="scientific">Minwuia thermotolerans</name>
    <dbReference type="NCBI Taxonomy" id="2056226"/>
    <lineage>
        <taxon>Bacteria</taxon>
        <taxon>Pseudomonadati</taxon>
        <taxon>Pseudomonadota</taxon>
        <taxon>Alphaproteobacteria</taxon>
        <taxon>Minwuiales</taxon>
        <taxon>Minwuiaceae</taxon>
        <taxon>Minwuia</taxon>
    </lineage>
</organism>
<proteinExistence type="predicted"/>